<proteinExistence type="predicted"/>
<dbReference type="AlphaFoldDB" id="A0A8S9L7P1"/>
<name>A0A8S9L7P1_BRACR</name>
<protein>
    <submittedName>
        <fullName evidence="2">Uncharacterized protein</fullName>
    </submittedName>
</protein>
<organism evidence="2">
    <name type="scientific">Brassica cretica</name>
    <name type="common">Mustard</name>
    <dbReference type="NCBI Taxonomy" id="69181"/>
    <lineage>
        <taxon>Eukaryota</taxon>
        <taxon>Viridiplantae</taxon>
        <taxon>Streptophyta</taxon>
        <taxon>Embryophyta</taxon>
        <taxon>Tracheophyta</taxon>
        <taxon>Spermatophyta</taxon>
        <taxon>Magnoliopsida</taxon>
        <taxon>eudicotyledons</taxon>
        <taxon>Gunneridae</taxon>
        <taxon>Pentapetalae</taxon>
        <taxon>rosids</taxon>
        <taxon>malvids</taxon>
        <taxon>Brassicales</taxon>
        <taxon>Brassicaceae</taxon>
        <taxon>Brassiceae</taxon>
        <taxon>Brassica</taxon>
    </lineage>
</organism>
<evidence type="ECO:0000313" key="2">
    <source>
        <dbReference type="EMBL" id="KAF2601947.1"/>
    </source>
</evidence>
<feature type="region of interest" description="Disordered" evidence="1">
    <location>
        <begin position="51"/>
        <end position="78"/>
    </location>
</feature>
<accession>A0A8S9L7P1</accession>
<comment type="caution">
    <text evidence="2">The sequence shown here is derived from an EMBL/GenBank/DDBJ whole genome shotgun (WGS) entry which is preliminary data.</text>
</comment>
<sequence>MAAVLMVLFPYHGPFLVLDPTQTNTQSQGSRARRRQGLELAVDVEGFMRDGGARASPATPDLKNLGSRDGRGSSWWWC</sequence>
<gene>
    <name evidence="2" type="ORF">F2Q70_00026978</name>
</gene>
<dbReference type="EMBL" id="QGKY02000094">
    <property type="protein sequence ID" value="KAF2601947.1"/>
    <property type="molecule type" value="Genomic_DNA"/>
</dbReference>
<evidence type="ECO:0000256" key="1">
    <source>
        <dbReference type="SAM" id="MobiDB-lite"/>
    </source>
</evidence>
<reference evidence="2" key="1">
    <citation type="submission" date="2019-12" db="EMBL/GenBank/DDBJ databases">
        <title>Genome sequencing and annotation of Brassica cretica.</title>
        <authorList>
            <person name="Studholme D.J."/>
            <person name="Sarris P.F."/>
        </authorList>
    </citation>
    <scope>NUCLEOTIDE SEQUENCE</scope>
    <source>
        <strain evidence="2">PFS-102/07</strain>
        <tissue evidence="2">Leaf</tissue>
    </source>
</reference>